<name>A0ABT1VW34_9PROT</name>
<dbReference type="SUPFAM" id="SSF51735">
    <property type="entry name" value="NAD(P)-binding Rossmann-fold domains"/>
    <property type="match status" value="1"/>
</dbReference>
<accession>A0ABT1VW34</accession>
<dbReference type="CDD" id="cd05374">
    <property type="entry name" value="17beta-HSD-like_SDR_c"/>
    <property type="match status" value="1"/>
</dbReference>
<dbReference type="InterPro" id="IPR020904">
    <property type="entry name" value="Sc_DH/Rdtase_CS"/>
</dbReference>
<dbReference type="RefSeq" id="WP_422918316.1">
    <property type="nucleotide sequence ID" value="NZ_JAMZEJ010000001.1"/>
</dbReference>
<gene>
    <name evidence="4" type="ORF">NFI88_01835</name>
</gene>
<protein>
    <submittedName>
        <fullName evidence="4">Oxidoreductase</fullName>
    </submittedName>
</protein>
<dbReference type="InterPro" id="IPR036291">
    <property type="entry name" value="NAD(P)-bd_dom_sf"/>
</dbReference>
<dbReference type="PANTHER" id="PTHR43976">
    <property type="entry name" value="SHORT CHAIN DEHYDROGENASE"/>
    <property type="match status" value="1"/>
</dbReference>
<dbReference type="PRINTS" id="PR00081">
    <property type="entry name" value="GDHRDH"/>
</dbReference>
<dbReference type="InterPro" id="IPR002347">
    <property type="entry name" value="SDR_fam"/>
</dbReference>
<evidence type="ECO:0000313" key="5">
    <source>
        <dbReference type="Proteomes" id="UP001524547"/>
    </source>
</evidence>
<dbReference type="EMBL" id="JAMZEJ010000001">
    <property type="protein sequence ID" value="MCQ8239580.1"/>
    <property type="molecule type" value="Genomic_DNA"/>
</dbReference>
<organism evidence="4 5">
    <name type="scientific">Rhizosaccharibacter radicis</name>
    <dbReference type="NCBI Taxonomy" id="2782605"/>
    <lineage>
        <taxon>Bacteria</taxon>
        <taxon>Pseudomonadati</taxon>
        <taxon>Pseudomonadota</taxon>
        <taxon>Alphaproteobacteria</taxon>
        <taxon>Acetobacterales</taxon>
        <taxon>Acetobacteraceae</taxon>
        <taxon>Rhizosaccharibacter</taxon>
    </lineage>
</organism>
<dbReference type="PANTHER" id="PTHR43976:SF16">
    <property type="entry name" value="SHORT-CHAIN DEHYDROGENASE_REDUCTASE FAMILY PROTEIN"/>
    <property type="match status" value="1"/>
</dbReference>
<dbReference type="PRINTS" id="PR00080">
    <property type="entry name" value="SDRFAMILY"/>
</dbReference>
<reference evidence="4 5" key="1">
    <citation type="submission" date="2022-06" db="EMBL/GenBank/DDBJ databases">
        <title>Rhizosaccharibacter gen. nov. sp. nov. KSS12, endophytic bacteria isolated from sugarcane.</title>
        <authorList>
            <person name="Pitiwittayakul N."/>
        </authorList>
    </citation>
    <scope>NUCLEOTIDE SEQUENCE [LARGE SCALE GENOMIC DNA]</scope>
    <source>
        <strain evidence="4 5">KSS12</strain>
    </source>
</reference>
<dbReference type="Gene3D" id="3.40.50.720">
    <property type="entry name" value="NAD(P)-binding Rossmann-like Domain"/>
    <property type="match status" value="1"/>
</dbReference>
<dbReference type="NCBIfam" id="NF004824">
    <property type="entry name" value="PRK06180.1"/>
    <property type="match status" value="1"/>
</dbReference>
<comment type="similarity">
    <text evidence="1 3">Belongs to the short-chain dehydrogenases/reductases (SDR) family.</text>
</comment>
<keyword evidence="5" id="KW-1185">Reference proteome</keyword>
<dbReference type="Pfam" id="PF00106">
    <property type="entry name" value="adh_short"/>
    <property type="match status" value="1"/>
</dbReference>
<evidence type="ECO:0000256" key="1">
    <source>
        <dbReference type="ARBA" id="ARBA00006484"/>
    </source>
</evidence>
<dbReference type="InterPro" id="IPR051911">
    <property type="entry name" value="SDR_oxidoreductase"/>
</dbReference>
<sequence>MTEPRSGARTWLITGCSSGLGRVLAEAVADRGDNVVATARDPAGLAALQERFPGRVRTATLDVSEPATAVAAVELARRDFGGLDVLVNNAGYGLIGGVEETEPHEYRPMFEVNVFGLIETTRAALPALRERAGARSGERPGGRIVNLSSGAGIAGSAGSGYYCASKFAVEGFSEALAEEVAPFGIRVLIVEPGPFRTDFLGRSITEAARNMPEYAATAGRRRAYRERNDGQQAGDPAKAVAVMLQAIDAEEPPLHLPIGPIALGTADRKLAAFRGDIERWRQVAAATDFI</sequence>
<dbReference type="Proteomes" id="UP001524547">
    <property type="component" value="Unassembled WGS sequence"/>
</dbReference>
<proteinExistence type="inferred from homology"/>
<dbReference type="PROSITE" id="PS00061">
    <property type="entry name" value="ADH_SHORT"/>
    <property type="match status" value="1"/>
</dbReference>
<evidence type="ECO:0000256" key="3">
    <source>
        <dbReference type="RuleBase" id="RU000363"/>
    </source>
</evidence>
<keyword evidence="2" id="KW-0560">Oxidoreductase</keyword>
<evidence type="ECO:0000313" key="4">
    <source>
        <dbReference type="EMBL" id="MCQ8239580.1"/>
    </source>
</evidence>
<evidence type="ECO:0000256" key="2">
    <source>
        <dbReference type="ARBA" id="ARBA00023002"/>
    </source>
</evidence>
<comment type="caution">
    <text evidence="4">The sequence shown here is derived from an EMBL/GenBank/DDBJ whole genome shotgun (WGS) entry which is preliminary data.</text>
</comment>